<dbReference type="Proteomes" id="UP001267638">
    <property type="component" value="Unassembled WGS sequence"/>
</dbReference>
<comment type="caution">
    <text evidence="1">The sequence shown here is derived from an EMBL/GenBank/DDBJ whole genome shotgun (WGS) entry which is preliminary data.</text>
</comment>
<accession>A0ABU1X0W4</accession>
<dbReference type="EMBL" id="JAVDWV010000008">
    <property type="protein sequence ID" value="MDR7155179.1"/>
    <property type="molecule type" value="Genomic_DNA"/>
</dbReference>
<name>A0ABU1X0W4_SPHXE</name>
<proteinExistence type="predicted"/>
<sequence>MSVTVVPRDLLREAYDLVLAQWPDVIEPGEKTFHLDNGCNMRRLNEVHDPIEDWAVKADFRSEICEIIGSVEHYVFTSIHNALRNLNSLQKRDLDFDAFVSRFDGHPNFKVTPSAAN</sequence>
<dbReference type="RefSeq" id="WP_310224217.1">
    <property type="nucleotide sequence ID" value="NZ_JAVDWV010000008.1"/>
</dbReference>
<gene>
    <name evidence="1" type="ORF">J2W40_002001</name>
</gene>
<evidence type="ECO:0000313" key="2">
    <source>
        <dbReference type="Proteomes" id="UP001267638"/>
    </source>
</evidence>
<protein>
    <submittedName>
        <fullName evidence="1">Uncharacterized protein</fullName>
    </submittedName>
</protein>
<keyword evidence="2" id="KW-1185">Reference proteome</keyword>
<organism evidence="1 2">
    <name type="scientific">Sphingobium xenophagum</name>
    <dbReference type="NCBI Taxonomy" id="121428"/>
    <lineage>
        <taxon>Bacteria</taxon>
        <taxon>Pseudomonadati</taxon>
        <taxon>Pseudomonadota</taxon>
        <taxon>Alphaproteobacteria</taxon>
        <taxon>Sphingomonadales</taxon>
        <taxon>Sphingomonadaceae</taxon>
        <taxon>Sphingobium</taxon>
    </lineage>
</organism>
<evidence type="ECO:0000313" key="1">
    <source>
        <dbReference type="EMBL" id="MDR7155179.1"/>
    </source>
</evidence>
<reference evidence="1 2" key="1">
    <citation type="submission" date="2023-07" db="EMBL/GenBank/DDBJ databases">
        <title>Sorghum-associated microbial communities from plants grown in Nebraska, USA.</title>
        <authorList>
            <person name="Schachtman D."/>
        </authorList>
    </citation>
    <scope>NUCLEOTIDE SEQUENCE [LARGE SCALE GENOMIC DNA]</scope>
    <source>
        <strain evidence="1 2">4256</strain>
    </source>
</reference>